<feature type="transmembrane region" description="Helical" evidence="7">
    <location>
        <begin position="263"/>
        <end position="287"/>
    </location>
</feature>
<dbReference type="PROSITE" id="PS50928">
    <property type="entry name" value="ABC_TM1"/>
    <property type="match status" value="1"/>
</dbReference>
<feature type="transmembrane region" description="Helical" evidence="7">
    <location>
        <begin position="107"/>
        <end position="128"/>
    </location>
</feature>
<accession>A0A9X4AGC5</accession>
<sequence length="296" mass="33626">MTKFLQKHAIAYFFMLPAILFLILLLLVPIINVFINSLFESNLLTPGKEKFVGLDNFISTFQDPLFWTAIKNSIVYTFGSVGGEYVVGLTTAILLNQQIKGRAIFRGIMIIPWVVPIVVAGMTWRWMLNPDYGIINVLLMNAGVIEQGINWLGSESTAMFSVIWVNVWRSFPFYTISFLAVLQTINKNELEAAEIDGANIFQKFWNITFPKLKGISMILIVLHLIWTFNNFDFIWILTEGGPLNATETLAINTYKEAFMKYHYGTASAISVLMMSILLVMMSIYFWLQNKQAKVGG</sequence>
<dbReference type="EMBL" id="JAMQKC010000031">
    <property type="protein sequence ID" value="MDC3418539.1"/>
    <property type="molecule type" value="Genomic_DNA"/>
</dbReference>
<feature type="transmembrane region" description="Helical" evidence="7">
    <location>
        <begin position="12"/>
        <end position="35"/>
    </location>
</feature>
<dbReference type="Gene3D" id="1.10.3720.10">
    <property type="entry name" value="MetI-like"/>
    <property type="match status" value="1"/>
</dbReference>
<feature type="transmembrane region" description="Helical" evidence="7">
    <location>
        <begin position="74"/>
        <end position="95"/>
    </location>
</feature>
<dbReference type="Proteomes" id="UP001145069">
    <property type="component" value="Unassembled WGS sequence"/>
</dbReference>
<reference evidence="9" key="1">
    <citation type="submission" date="2022-06" db="EMBL/GenBank/DDBJ databases">
        <title>Aquibacillus sp. a new bacterium isolated from soil saline samples.</title>
        <authorList>
            <person name="Galisteo C."/>
            <person name="De La Haba R."/>
            <person name="Sanchez-Porro C."/>
            <person name="Ventosa A."/>
        </authorList>
    </citation>
    <scope>NUCLEOTIDE SEQUENCE</scope>
    <source>
        <strain evidence="9">3ASR75-54</strain>
    </source>
</reference>
<dbReference type="PANTHER" id="PTHR43005:SF1">
    <property type="entry name" value="SPERMIDINE_PUTRESCINE TRANSPORT SYSTEM PERMEASE PROTEIN"/>
    <property type="match status" value="1"/>
</dbReference>
<keyword evidence="3" id="KW-1003">Cell membrane</keyword>
<dbReference type="AlphaFoldDB" id="A0A9X4AGC5"/>
<evidence type="ECO:0000256" key="2">
    <source>
        <dbReference type="ARBA" id="ARBA00022448"/>
    </source>
</evidence>
<evidence type="ECO:0000256" key="5">
    <source>
        <dbReference type="ARBA" id="ARBA00022989"/>
    </source>
</evidence>
<keyword evidence="10" id="KW-1185">Reference proteome</keyword>
<evidence type="ECO:0000256" key="6">
    <source>
        <dbReference type="ARBA" id="ARBA00023136"/>
    </source>
</evidence>
<evidence type="ECO:0000313" key="10">
    <source>
        <dbReference type="Proteomes" id="UP001145069"/>
    </source>
</evidence>
<dbReference type="PANTHER" id="PTHR43005">
    <property type="entry name" value="BLR7065 PROTEIN"/>
    <property type="match status" value="1"/>
</dbReference>
<keyword evidence="6 7" id="KW-0472">Membrane</keyword>
<evidence type="ECO:0000256" key="3">
    <source>
        <dbReference type="ARBA" id="ARBA00022475"/>
    </source>
</evidence>
<dbReference type="InterPro" id="IPR000515">
    <property type="entry name" value="MetI-like"/>
</dbReference>
<dbReference type="GO" id="GO:0055085">
    <property type="term" value="P:transmembrane transport"/>
    <property type="evidence" value="ECO:0007669"/>
    <property type="project" value="InterPro"/>
</dbReference>
<protein>
    <submittedName>
        <fullName evidence="9">Sugar ABC transporter permease</fullName>
    </submittedName>
</protein>
<name>A0A9X4AGC5_9BACI</name>
<dbReference type="CDD" id="cd06261">
    <property type="entry name" value="TM_PBP2"/>
    <property type="match status" value="1"/>
</dbReference>
<dbReference type="InterPro" id="IPR035906">
    <property type="entry name" value="MetI-like_sf"/>
</dbReference>
<evidence type="ECO:0000256" key="4">
    <source>
        <dbReference type="ARBA" id="ARBA00022692"/>
    </source>
</evidence>
<gene>
    <name evidence="9" type="ORF">NC799_16895</name>
</gene>
<evidence type="ECO:0000259" key="8">
    <source>
        <dbReference type="PROSITE" id="PS50928"/>
    </source>
</evidence>
<keyword evidence="5 7" id="KW-1133">Transmembrane helix</keyword>
<keyword evidence="2 7" id="KW-0813">Transport</keyword>
<comment type="subcellular location">
    <subcellularLocation>
        <location evidence="1 7">Cell membrane</location>
        <topology evidence="1 7">Multi-pass membrane protein</topology>
    </subcellularLocation>
</comment>
<dbReference type="RefSeq" id="WP_272447607.1">
    <property type="nucleotide sequence ID" value="NZ_JAMQKC010000031.1"/>
</dbReference>
<feature type="domain" description="ABC transmembrane type-1" evidence="8">
    <location>
        <begin position="70"/>
        <end position="284"/>
    </location>
</feature>
<evidence type="ECO:0000313" key="9">
    <source>
        <dbReference type="EMBL" id="MDC3418539.1"/>
    </source>
</evidence>
<dbReference type="Pfam" id="PF00528">
    <property type="entry name" value="BPD_transp_1"/>
    <property type="match status" value="1"/>
</dbReference>
<dbReference type="GO" id="GO:0005886">
    <property type="term" value="C:plasma membrane"/>
    <property type="evidence" value="ECO:0007669"/>
    <property type="project" value="UniProtKB-SubCell"/>
</dbReference>
<comment type="similarity">
    <text evidence="7">Belongs to the binding-protein-dependent transport system permease family.</text>
</comment>
<organism evidence="9 10">
    <name type="scientific">Aquibacillus salsiterrae</name>
    <dbReference type="NCBI Taxonomy" id="2950439"/>
    <lineage>
        <taxon>Bacteria</taxon>
        <taxon>Bacillati</taxon>
        <taxon>Bacillota</taxon>
        <taxon>Bacilli</taxon>
        <taxon>Bacillales</taxon>
        <taxon>Bacillaceae</taxon>
        <taxon>Aquibacillus</taxon>
    </lineage>
</organism>
<evidence type="ECO:0000256" key="1">
    <source>
        <dbReference type="ARBA" id="ARBA00004651"/>
    </source>
</evidence>
<proteinExistence type="inferred from homology"/>
<comment type="caution">
    <text evidence="9">The sequence shown here is derived from an EMBL/GenBank/DDBJ whole genome shotgun (WGS) entry which is preliminary data.</text>
</comment>
<dbReference type="SUPFAM" id="SSF161098">
    <property type="entry name" value="MetI-like"/>
    <property type="match status" value="1"/>
</dbReference>
<keyword evidence="4 7" id="KW-0812">Transmembrane</keyword>
<feature type="transmembrane region" description="Helical" evidence="7">
    <location>
        <begin position="215"/>
        <end position="237"/>
    </location>
</feature>
<evidence type="ECO:0000256" key="7">
    <source>
        <dbReference type="RuleBase" id="RU363032"/>
    </source>
</evidence>